<accession>A0A815Z9B8</accession>
<evidence type="ECO:0000313" key="7">
    <source>
        <dbReference type="Proteomes" id="UP000663877"/>
    </source>
</evidence>
<feature type="region of interest" description="Disordered" evidence="1">
    <location>
        <begin position="385"/>
        <end position="414"/>
    </location>
</feature>
<sequence>MNKLIQHVRNCNDFTIDTEGERSTNELALMQIQTIPRNAPLVVILIEIMNLPLNDTIIYVKIKQCLELIFKSENNLYGWGELIVELRPAIKYEIFNWPIKSTIYDIQLYFPQWHKWALSHCETSSMSSSQSHAVDSDVDVNSSTSINLSSQCNCHASSPYRAGEKWSLQEALVHTGQMFLDKSMTRNHWSLTLDPDHSILSTRKRNQMVFYAIYDCFTTTYLAYPVLQYWTFQQVAKINIVDLFQTSPSSSLHHGYNNIKNDTQVNKQLKKNIIIDGAVLISDDSDQSDEEIFLNRCDNQFNKKLLNENISDDNKENDDNLEQISEDDGEIYLGQVIEPSTIDGVDPPFVDGLDGVDPPFADGNNKINSTVARRETQGTVDIAQPVPDPIRQQHQQPRKKTLSAEAKKKKNKKKNDHLRLLRFQHVLKRSYYYHFRLKLIRKIIRYYGVSFRHVKFQGDEVVIGVKSDKNRRQYEDILPSYCFDKKNYWRFK</sequence>
<feature type="compositionally biased region" description="Basic residues" evidence="1">
    <location>
        <begin position="396"/>
        <end position="414"/>
    </location>
</feature>
<evidence type="ECO:0000313" key="4">
    <source>
        <dbReference type="EMBL" id="CAF1580366.1"/>
    </source>
</evidence>
<dbReference type="EMBL" id="CAJNOM010000299">
    <property type="protein sequence ID" value="CAF1333870.1"/>
    <property type="molecule type" value="Genomic_DNA"/>
</dbReference>
<dbReference type="Proteomes" id="UP000663877">
    <property type="component" value="Unassembled WGS sequence"/>
</dbReference>
<dbReference type="EMBL" id="CAJNOI010000013">
    <property type="protein sequence ID" value="CAF0799859.1"/>
    <property type="molecule type" value="Genomic_DNA"/>
</dbReference>
<reference evidence="4" key="1">
    <citation type="submission" date="2021-02" db="EMBL/GenBank/DDBJ databases">
        <authorList>
            <person name="Nowell W R."/>
        </authorList>
    </citation>
    <scope>NUCLEOTIDE SEQUENCE</scope>
</reference>
<dbReference type="EMBL" id="CAJNOM010007045">
    <property type="protein sequence ID" value="CAF1673519.1"/>
    <property type="molecule type" value="Genomic_DNA"/>
</dbReference>
<keyword evidence="6" id="KW-1185">Reference proteome</keyword>
<organism evidence="4 7">
    <name type="scientific">Adineta steineri</name>
    <dbReference type="NCBI Taxonomy" id="433720"/>
    <lineage>
        <taxon>Eukaryota</taxon>
        <taxon>Metazoa</taxon>
        <taxon>Spiralia</taxon>
        <taxon>Gnathifera</taxon>
        <taxon>Rotifera</taxon>
        <taxon>Eurotatoria</taxon>
        <taxon>Bdelloidea</taxon>
        <taxon>Adinetida</taxon>
        <taxon>Adinetidae</taxon>
        <taxon>Adineta</taxon>
    </lineage>
</organism>
<dbReference type="OrthoDB" id="10060324at2759"/>
<dbReference type="Proteomes" id="UP000663832">
    <property type="component" value="Unassembled WGS sequence"/>
</dbReference>
<evidence type="ECO:0000313" key="6">
    <source>
        <dbReference type="Proteomes" id="UP000663832"/>
    </source>
</evidence>
<gene>
    <name evidence="4" type="ORF">BJG266_LOCUS48634</name>
    <name evidence="2" type="ORF">BJG266_LOCUS5140</name>
    <name evidence="3" type="ORF">QVE165_LOCUS33046</name>
    <name evidence="5" type="ORF">QVE165_LOCUS65709</name>
</gene>
<evidence type="ECO:0000313" key="2">
    <source>
        <dbReference type="EMBL" id="CAF0799859.1"/>
    </source>
</evidence>
<proteinExistence type="predicted"/>
<dbReference type="EMBL" id="CAJNOI010006619">
    <property type="protein sequence ID" value="CAF1580366.1"/>
    <property type="molecule type" value="Genomic_DNA"/>
</dbReference>
<evidence type="ECO:0000256" key="1">
    <source>
        <dbReference type="SAM" id="MobiDB-lite"/>
    </source>
</evidence>
<dbReference type="AlphaFoldDB" id="A0A815Z9B8"/>
<comment type="caution">
    <text evidence="4">The sequence shown here is derived from an EMBL/GenBank/DDBJ whole genome shotgun (WGS) entry which is preliminary data.</text>
</comment>
<protein>
    <submittedName>
        <fullName evidence="4">Uncharacterized protein</fullName>
    </submittedName>
</protein>
<evidence type="ECO:0000313" key="5">
    <source>
        <dbReference type="EMBL" id="CAF1673519.1"/>
    </source>
</evidence>
<name>A0A815Z9B8_9BILA</name>
<evidence type="ECO:0000313" key="3">
    <source>
        <dbReference type="EMBL" id="CAF1333870.1"/>
    </source>
</evidence>